<accession>A0ABS9KIR3</accession>
<dbReference type="Proteomes" id="UP001165366">
    <property type="component" value="Unassembled WGS sequence"/>
</dbReference>
<evidence type="ECO:0008006" key="3">
    <source>
        <dbReference type="Google" id="ProtNLM"/>
    </source>
</evidence>
<protein>
    <recommendedName>
        <fullName evidence="3">Ribosomal protein L5</fullName>
    </recommendedName>
</protein>
<dbReference type="EMBL" id="JAKLWS010000041">
    <property type="protein sequence ID" value="MCG2590721.1"/>
    <property type="molecule type" value="Genomic_DNA"/>
</dbReference>
<evidence type="ECO:0000313" key="1">
    <source>
        <dbReference type="EMBL" id="MCG2590721.1"/>
    </source>
</evidence>
<reference evidence="1" key="1">
    <citation type="submission" date="2022-01" db="EMBL/GenBank/DDBJ databases">
        <authorList>
            <person name="Wang Y."/>
        </authorList>
    </citation>
    <scope>NUCLEOTIDE SEQUENCE</scope>
    <source>
        <strain evidence="1">WB101</strain>
    </source>
</reference>
<keyword evidence="2" id="KW-1185">Reference proteome</keyword>
<sequence length="187" mass="21935">MTHKQKYLEINRRVTRDKLLLHMSPLPDLKLLEPRSENKLYATDNICKAILVVLQKYNLPSYSARLQSYHFMNRNVVGCSVSREYLPTLKKLQLTAYFYNKSSFTPLQKFSSNLTKNSFGLIKTKGHEYVSYNAIKPLDNIQFTIEELFEYSVHGMNDSNFVITLKILTNYLKYRLHRFIGSPAIQR</sequence>
<name>A0ABS9KIR3_9BACT</name>
<reference evidence="1" key="2">
    <citation type="submission" date="2024-05" db="EMBL/GenBank/DDBJ databases">
        <title>Rhodohalobacter halophilus gen. nov., sp. nov., a moderately halophilic member of the family Balneolaceae.</title>
        <authorList>
            <person name="Xia J."/>
        </authorList>
    </citation>
    <scope>NUCLEOTIDE SEQUENCE</scope>
    <source>
        <strain evidence="1">WB101</strain>
    </source>
</reference>
<comment type="caution">
    <text evidence="1">The sequence shown here is derived from an EMBL/GenBank/DDBJ whole genome shotgun (WGS) entry which is preliminary data.</text>
</comment>
<organism evidence="1 2">
    <name type="scientific">Rhodohalobacter sulfatireducens</name>
    <dbReference type="NCBI Taxonomy" id="2911366"/>
    <lineage>
        <taxon>Bacteria</taxon>
        <taxon>Pseudomonadati</taxon>
        <taxon>Balneolota</taxon>
        <taxon>Balneolia</taxon>
        <taxon>Balneolales</taxon>
        <taxon>Balneolaceae</taxon>
        <taxon>Rhodohalobacter</taxon>
    </lineage>
</organism>
<evidence type="ECO:0000313" key="2">
    <source>
        <dbReference type="Proteomes" id="UP001165366"/>
    </source>
</evidence>
<gene>
    <name evidence="1" type="ORF">L6773_19260</name>
</gene>
<proteinExistence type="predicted"/>